<keyword evidence="16 18" id="KW-0456">Lyase</keyword>
<feature type="binding site" evidence="18">
    <location>
        <begin position="101"/>
        <end position="105"/>
    </location>
    <ligand>
        <name>NAD(+)</name>
        <dbReference type="ChEBI" id="CHEBI:57540"/>
    </ligand>
</feature>
<evidence type="ECO:0000259" key="19">
    <source>
        <dbReference type="Pfam" id="PF01761"/>
    </source>
</evidence>
<evidence type="ECO:0000259" key="20">
    <source>
        <dbReference type="Pfam" id="PF24621"/>
    </source>
</evidence>
<dbReference type="InterPro" id="IPR050071">
    <property type="entry name" value="Dehydroquinate_synthase"/>
</dbReference>
<comment type="subcellular location">
    <subcellularLocation>
        <location evidence="4 18">Cytoplasm</location>
    </subcellularLocation>
</comment>
<evidence type="ECO:0000256" key="14">
    <source>
        <dbReference type="ARBA" id="ARBA00023027"/>
    </source>
</evidence>
<dbReference type="PATRIC" id="fig|520762.4.peg.1041"/>
<dbReference type="Proteomes" id="UP000070456">
    <property type="component" value="Unassembled WGS sequence"/>
</dbReference>
<comment type="caution">
    <text evidence="21">The sequence shown here is derived from an EMBL/GenBank/DDBJ whole genome shotgun (WGS) entry which is preliminary data.</text>
</comment>
<dbReference type="GO" id="GO:0000166">
    <property type="term" value="F:nucleotide binding"/>
    <property type="evidence" value="ECO:0007669"/>
    <property type="project" value="UniProtKB-KW"/>
</dbReference>
<protein>
    <recommendedName>
        <fullName evidence="8 18">3-dehydroquinate synthase</fullName>
        <shortName evidence="18">DHQS</shortName>
        <ecNumber evidence="7 18">4.2.3.4</ecNumber>
    </recommendedName>
</protein>
<name>A0A140L7T2_9FIRM</name>
<keyword evidence="11 18" id="KW-0479">Metal-binding</keyword>
<comment type="caution">
    <text evidence="18">Lacks conserved residue(s) required for the propagation of feature annotation.</text>
</comment>
<feature type="binding site" evidence="18">
    <location>
        <position position="260"/>
    </location>
    <ligand>
        <name>Zn(2+)</name>
        <dbReference type="ChEBI" id="CHEBI:29105"/>
    </ligand>
</feature>
<dbReference type="SUPFAM" id="SSF56796">
    <property type="entry name" value="Dehydroquinate synthase-like"/>
    <property type="match status" value="1"/>
</dbReference>
<feature type="binding site" evidence="18">
    <location>
        <position position="147"/>
    </location>
    <ligand>
        <name>NAD(+)</name>
        <dbReference type="ChEBI" id="CHEBI:57540"/>
    </ligand>
</feature>
<dbReference type="GO" id="GO:0009423">
    <property type="term" value="P:chorismate biosynthetic process"/>
    <property type="evidence" value="ECO:0007669"/>
    <property type="project" value="UniProtKB-UniRule"/>
</dbReference>
<evidence type="ECO:0000313" key="21">
    <source>
        <dbReference type="EMBL" id="KXG76607.1"/>
    </source>
</evidence>
<evidence type="ECO:0000256" key="3">
    <source>
        <dbReference type="ARBA" id="ARBA00001947"/>
    </source>
</evidence>
<organism evidence="21 22">
    <name type="scientific">Thermotalea metallivorans</name>
    <dbReference type="NCBI Taxonomy" id="520762"/>
    <lineage>
        <taxon>Bacteria</taxon>
        <taxon>Bacillati</taxon>
        <taxon>Bacillota</taxon>
        <taxon>Clostridia</taxon>
        <taxon>Peptostreptococcales</taxon>
        <taxon>Thermotaleaceae</taxon>
        <taxon>Thermotalea</taxon>
    </lineage>
</organism>
<dbReference type="OrthoDB" id="9806583at2"/>
<evidence type="ECO:0000256" key="4">
    <source>
        <dbReference type="ARBA" id="ARBA00004496"/>
    </source>
</evidence>
<feature type="binding site" evidence="18">
    <location>
        <position position="180"/>
    </location>
    <ligand>
        <name>Zn(2+)</name>
        <dbReference type="ChEBI" id="CHEBI:29105"/>
    </ligand>
</feature>
<evidence type="ECO:0000256" key="17">
    <source>
        <dbReference type="ARBA" id="ARBA00023285"/>
    </source>
</evidence>
<comment type="catalytic activity">
    <reaction evidence="1 18">
        <text>7-phospho-2-dehydro-3-deoxy-D-arabino-heptonate = 3-dehydroquinate + phosphate</text>
        <dbReference type="Rhea" id="RHEA:21968"/>
        <dbReference type="ChEBI" id="CHEBI:32364"/>
        <dbReference type="ChEBI" id="CHEBI:43474"/>
        <dbReference type="ChEBI" id="CHEBI:58394"/>
        <dbReference type="EC" id="4.2.3.4"/>
    </reaction>
</comment>
<evidence type="ECO:0000256" key="7">
    <source>
        <dbReference type="ARBA" id="ARBA00013031"/>
    </source>
</evidence>
<keyword evidence="14 18" id="KW-0520">NAD</keyword>
<dbReference type="UniPathway" id="UPA00053">
    <property type="reaction ID" value="UER00085"/>
</dbReference>
<evidence type="ECO:0000256" key="9">
    <source>
        <dbReference type="ARBA" id="ARBA00022490"/>
    </source>
</evidence>
<evidence type="ECO:0000256" key="5">
    <source>
        <dbReference type="ARBA" id="ARBA00004661"/>
    </source>
</evidence>
<feature type="domain" description="3-dehydroquinate synthase C-terminal" evidence="20">
    <location>
        <begin position="177"/>
        <end position="320"/>
    </location>
</feature>
<keyword evidence="9 18" id="KW-0963">Cytoplasm</keyword>
<gene>
    <name evidence="18 21" type="primary">aroB</name>
    <name evidence="21" type="ORF">AN619_09320</name>
</gene>
<evidence type="ECO:0000256" key="6">
    <source>
        <dbReference type="ARBA" id="ARBA00005412"/>
    </source>
</evidence>
<dbReference type="GO" id="GO:0008652">
    <property type="term" value="P:amino acid biosynthetic process"/>
    <property type="evidence" value="ECO:0007669"/>
    <property type="project" value="UniProtKB-KW"/>
</dbReference>
<sequence>MEKVQVDLGKDSYPIYIGKGLLDNISEYLGERDKLLILTDKNVDALYGDRLGKNLGDEAFCKYVIEPGESSKNMDTVIEILSYMLKEHLTRESKVVAFGGGVVGDIAGFCASVYMRGIPFVQVPTTLLAQVDSSVGGKTGVNLSQWKNMIGTFYQPKAVIIDTDVLYSLPQREFMSGMGEVVKYGIIQDNTFFNYLKENIHKIKDMDEAVMQHVIRRCCQVKGQIVALDEKEQGVRKILNFGHTIGHALEGMTQYQKYTHGEAVLIGMYMETFIARRLGVIPEDYFYEITDFIQNLGMDVDIPMYDVQKLIEIMMGDKKNAQGKISFILPVARGKMKEYLLDIHELQW</sequence>
<dbReference type="InterPro" id="IPR056179">
    <property type="entry name" value="DHQS_C"/>
</dbReference>
<dbReference type="PANTHER" id="PTHR43622:SF7">
    <property type="entry name" value="3-DEHYDROQUINATE SYNTHASE, CHLOROPLASTIC"/>
    <property type="match status" value="1"/>
</dbReference>
<dbReference type="STRING" id="520762.AN619_09320"/>
<evidence type="ECO:0000256" key="13">
    <source>
        <dbReference type="ARBA" id="ARBA00022833"/>
    </source>
</evidence>
<keyword evidence="22" id="KW-1185">Reference proteome</keyword>
<proteinExistence type="inferred from homology"/>
<dbReference type="GO" id="GO:0046872">
    <property type="term" value="F:metal ion binding"/>
    <property type="evidence" value="ECO:0007669"/>
    <property type="project" value="UniProtKB-KW"/>
</dbReference>
<evidence type="ECO:0000256" key="11">
    <source>
        <dbReference type="ARBA" id="ARBA00022723"/>
    </source>
</evidence>
<dbReference type="InterPro" id="IPR030960">
    <property type="entry name" value="DHQS/DOIS_N"/>
</dbReference>
<dbReference type="AlphaFoldDB" id="A0A140L7T2"/>
<dbReference type="FunFam" id="3.40.50.1970:FF:000007">
    <property type="entry name" value="Pentafunctional AROM polypeptide"/>
    <property type="match status" value="1"/>
</dbReference>
<dbReference type="Pfam" id="PF24621">
    <property type="entry name" value="DHQS_C"/>
    <property type="match status" value="1"/>
</dbReference>
<comment type="cofactor">
    <cofactor evidence="18">
        <name>Co(2+)</name>
        <dbReference type="ChEBI" id="CHEBI:48828"/>
    </cofactor>
    <cofactor evidence="18">
        <name>Zn(2+)</name>
        <dbReference type="ChEBI" id="CHEBI:29105"/>
    </cofactor>
    <text evidence="18">Binds 1 divalent metal cation per subunit. Can use either Co(2+) or Zn(2+).</text>
</comment>
<keyword evidence="15 18" id="KW-0057">Aromatic amino acid biosynthesis</keyword>
<dbReference type="HAMAP" id="MF_00110">
    <property type="entry name" value="DHQ_synthase"/>
    <property type="match status" value="1"/>
</dbReference>
<dbReference type="NCBIfam" id="TIGR01357">
    <property type="entry name" value="aroB"/>
    <property type="match status" value="1"/>
</dbReference>
<evidence type="ECO:0000256" key="16">
    <source>
        <dbReference type="ARBA" id="ARBA00023239"/>
    </source>
</evidence>
<keyword evidence="13 18" id="KW-0862">Zinc</keyword>
<dbReference type="EMBL" id="LOEE01000026">
    <property type="protein sequence ID" value="KXG76607.1"/>
    <property type="molecule type" value="Genomic_DNA"/>
</dbReference>
<dbReference type="CDD" id="cd08195">
    <property type="entry name" value="DHQS"/>
    <property type="match status" value="1"/>
</dbReference>
<evidence type="ECO:0000256" key="8">
    <source>
        <dbReference type="ARBA" id="ARBA00017684"/>
    </source>
</evidence>
<keyword evidence="17 18" id="KW-0170">Cobalt</keyword>
<feature type="binding site" evidence="18">
    <location>
        <begin position="125"/>
        <end position="126"/>
    </location>
    <ligand>
        <name>NAD(+)</name>
        <dbReference type="ChEBI" id="CHEBI:57540"/>
    </ligand>
</feature>
<evidence type="ECO:0000256" key="1">
    <source>
        <dbReference type="ARBA" id="ARBA00001393"/>
    </source>
</evidence>
<comment type="similarity">
    <text evidence="6 18">Belongs to the sugar phosphate cyclases superfamily. Dehydroquinate synthase family.</text>
</comment>
<dbReference type="InterPro" id="IPR030963">
    <property type="entry name" value="DHQ_synth_fam"/>
</dbReference>
<reference evidence="21 22" key="1">
    <citation type="submission" date="2015-12" db="EMBL/GenBank/DDBJ databases">
        <title>Draft genome sequence of the thermoanaerobe Thermotalea metallivorans, an isolate from the runoff channel of the Great Artesian Basin, Australia.</title>
        <authorList>
            <person name="Patel B.K."/>
        </authorList>
    </citation>
    <scope>NUCLEOTIDE SEQUENCE [LARGE SCALE GENOMIC DNA]</scope>
    <source>
        <strain evidence="21 22">B2-1</strain>
    </source>
</reference>
<comment type="cofactor">
    <cofactor evidence="2 18">
        <name>NAD(+)</name>
        <dbReference type="ChEBI" id="CHEBI:57540"/>
    </cofactor>
</comment>
<evidence type="ECO:0000256" key="10">
    <source>
        <dbReference type="ARBA" id="ARBA00022605"/>
    </source>
</evidence>
<feature type="binding site" evidence="18">
    <location>
        <position position="243"/>
    </location>
    <ligand>
        <name>Zn(2+)</name>
        <dbReference type="ChEBI" id="CHEBI:29105"/>
    </ligand>
</feature>
<comment type="function">
    <text evidence="18">Catalyzes the conversion of 3-deoxy-D-arabino-heptulosonate 7-phosphate (DAHP) to dehydroquinate (DHQ).</text>
</comment>
<feature type="domain" description="3-dehydroquinate synthase N-terminal" evidence="19">
    <location>
        <begin position="63"/>
        <end position="175"/>
    </location>
</feature>
<dbReference type="GO" id="GO:0003856">
    <property type="term" value="F:3-dehydroquinate synthase activity"/>
    <property type="evidence" value="ECO:0007669"/>
    <property type="project" value="UniProtKB-UniRule"/>
</dbReference>
<dbReference type="Gene3D" id="1.20.1090.10">
    <property type="entry name" value="Dehydroquinate synthase-like - alpha domain"/>
    <property type="match status" value="1"/>
</dbReference>
<evidence type="ECO:0000313" key="22">
    <source>
        <dbReference type="Proteomes" id="UP000070456"/>
    </source>
</evidence>
<dbReference type="InterPro" id="IPR016037">
    <property type="entry name" value="DHQ_synth_AroB"/>
</dbReference>
<dbReference type="RefSeq" id="WP_068555310.1">
    <property type="nucleotide sequence ID" value="NZ_LOEE01000026.1"/>
</dbReference>
<dbReference type="PANTHER" id="PTHR43622">
    <property type="entry name" value="3-DEHYDROQUINATE SYNTHASE"/>
    <property type="match status" value="1"/>
</dbReference>
<evidence type="ECO:0000256" key="2">
    <source>
        <dbReference type="ARBA" id="ARBA00001911"/>
    </source>
</evidence>
<evidence type="ECO:0000256" key="12">
    <source>
        <dbReference type="ARBA" id="ARBA00022741"/>
    </source>
</evidence>
<feature type="binding site" evidence="18">
    <location>
        <position position="138"/>
    </location>
    <ligand>
        <name>NAD(+)</name>
        <dbReference type="ChEBI" id="CHEBI:57540"/>
    </ligand>
</feature>
<dbReference type="GO" id="GO:0005737">
    <property type="term" value="C:cytoplasm"/>
    <property type="evidence" value="ECO:0007669"/>
    <property type="project" value="UniProtKB-SubCell"/>
</dbReference>
<dbReference type="PIRSF" id="PIRSF001455">
    <property type="entry name" value="DHQ_synth"/>
    <property type="match status" value="1"/>
</dbReference>
<keyword evidence="10 18" id="KW-0028">Amino-acid biosynthesis</keyword>
<dbReference type="EC" id="4.2.3.4" evidence="7 18"/>
<dbReference type="GO" id="GO:0009073">
    <property type="term" value="P:aromatic amino acid family biosynthetic process"/>
    <property type="evidence" value="ECO:0007669"/>
    <property type="project" value="UniProtKB-KW"/>
</dbReference>
<comment type="pathway">
    <text evidence="5 18">Metabolic intermediate biosynthesis; chorismate biosynthesis; chorismate from D-erythrose 4-phosphate and phosphoenolpyruvate: step 2/7.</text>
</comment>
<accession>A0A140L7T2</accession>
<comment type="cofactor">
    <cofactor evidence="3">
        <name>Zn(2+)</name>
        <dbReference type="ChEBI" id="CHEBI:29105"/>
    </cofactor>
</comment>
<evidence type="ECO:0000256" key="18">
    <source>
        <dbReference type="HAMAP-Rule" id="MF_00110"/>
    </source>
</evidence>
<dbReference type="Gene3D" id="3.40.50.1970">
    <property type="match status" value="1"/>
</dbReference>
<keyword evidence="12 18" id="KW-0547">Nucleotide-binding</keyword>
<dbReference type="Pfam" id="PF01761">
    <property type="entry name" value="DHQ_synthase"/>
    <property type="match status" value="1"/>
</dbReference>
<evidence type="ECO:0000256" key="15">
    <source>
        <dbReference type="ARBA" id="ARBA00023141"/>
    </source>
</evidence>